<dbReference type="Proteomes" id="UP000236290">
    <property type="component" value="Unassembled WGS sequence"/>
</dbReference>
<evidence type="ECO:0000313" key="7">
    <source>
        <dbReference type="EMBL" id="PNP50024.1"/>
    </source>
</evidence>
<dbReference type="Gene3D" id="3.30.465.10">
    <property type="match status" value="1"/>
</dbReference>
<sequence>MRQGVPKALLLLAISFIGTAAQTKDNEVTLTMAQVQGRMDSYLDAVKNGTKEVNGVPPNTEPSACALACGWLDNELPGLISFPDSQEYSLLAAGYWTTQQAETRPTCRFSPTSAVDVSTGLLGLRVAECQFAVKSGGHSIAAGTSSIENGVVIHLGDINQITLSEDESQLSVGTGNRWVNVYSFLDGTGLTVIGGRVAGVGVGGFTLGGGVSYFSGKYGWSCDNVMAYEIVLADGSIRDVTQGSDPDIFFALRGGGNNFGIITRIDFITYPQGDFFVGARTFEYDSATEAALNEALVNLNINGATDPQGGGGSVLAYAYDQPNDRWMIAASLYYGAPEENPAIMSNFTSVPHALSDTLRVTSLLDAAVEFNASNPSGFRRTTWGLMLKNDANIVKEITAIFMNEYNNIKDVADLNPTLIYQTVTLPTIAHFRDRGGNALGITEEDGPLILIEVDVAWSSESDDDRAKAASRNTINLGTALAKEQGVYHPFIFLNYADREQNVFPTYGEKNFDKLVAASEKYDPDQVWQTFQPQIFRLNPAHAV</sequence>
<evidence type="ECO:0000256" key="5">
    <source>
        <dbReference type="SAM" id="SignalP"/>
    </source>
</evidence>
<dbReference type="Pfam" id="PF01565">
    <property type="entry name" value="FAD_binding_4"/>
    <property type="match status" value="1"/>
</dbReference>
<gene>
    <name evidence="7" type="ORF">THARTR1_09247</name>
</gene>
<dbReference type="InterPro" id="IPR016166">
    <property type="entry name" value="FAD-bd_PCMH"/>
</dbReference>
<evidence type="ECO:0000313" key="8">
    <source>
        <dbReference type="Proteomes" id="UP000236290"/>
    </source>
</evidence>
<feature type="chain" id="PRO_5014456507" description="FAD-binding PCMH-type domain-containing protein" evidence="5">
    <location>
        <begin position="22"/>
        <end position="543"/>
    </location>
</feature>
<dbReference type="AlphaFoldDB" id="A0A2K0TWX3"/>
<keyword evidence="3" id="KW-0274">FAD</keyword>
<accession>A0A2K0TWX3</accession>
<keyword evidence="5" id="KW-0732">Signal</keyword>
<dbReference type="GO" id="GO:0016491">
    <property type="term" value="F:oxidoreductase activity"/>
    <property type="evidence" value="ECO:0007669"/>
    <property type="project" value="UniProtKB-KW"/>
</dbReference>
<proteinExistence type="inferred from homology"/>
<evidence type="ECO:0000256" key="3">
    <source>
        <dbReference type="ARBA" id="ARBA00022827"/>
    </source>
</evidence>
<reference evidence="7 8" key="1">
    <citation type="submission" date="2017-02" db="EMBL/GenBank/DDBJ databases">
        <title>Genomes of Trichoderma spp. with biocontrol activity.</title>
        <authorList>
            <person name="Gardiner D."/>
            <person name="Kazan K."/>
            <person name="Vos C."/>
            <person name="Harvey P."/>
        </authorList>
    </citation>
    <scope>NUCLEOTIDE SEQUENCE [LARGE SCALE GENOMIC DNA]</scope>
    <source>
        <strain evidence="7 8">Tr1</strain>
    </source>
</reference>
<dbReference type="SUPFAM" id="SSF56176">
    <property type="entry name" value="FAD-binding/transporter-associated domain-like"/>
    <property type="match status" value="1"/>
</dbReference>
<comment type="similarity">
    <text evidence="1">Belongs to the oxygen-dependent FAD-linked oxidoreductase family.</text>
</comment>
<dbReference type="PANTHER" id="PTHR42973">
    <property type="entry name" value="BINDING OXIDOREDUCTASE, PUTATIVE (AFU_ORTHOLOGUE AFUA_1G17690)-RELATED"/>
    <property type="match status" value="1"/>
</dbReference>
<organism evidence="7 8">
    <name type="scientific">Trichoderma harzianum</name>
    <name type="common">Hypocrea lixii</name>
    <dbReference type="NCBI Taxonomy" id="5544"/>
    <lineage>
        <taxon>Eukaryota</taxon>
        <taxon>Fungi</taxon>
        <taxon>Dikarya</taxon>
        <taxon>Ascomycota</taxon>
        <taxon>Pezizomycotina</taxon>
        <taxon>Sordariomycetes</taxon>
        <taxon>Hypocreomycetidae</taxon>
        <taxon>Hypocreales</taxon>
        <taxon>Hypocreaceae</taxon>
        <taxon>Trichoderma</taxon>
    </lineage>
</organism>
<dbReference type="PANTHER" id="PTHR42973:SF13">
    <property type="entry name" value="FAD-BINDING PCMH-TYPE DOMAIN-CONTAINING PROTEIN"/>
    <property type="match status" value="1"/>
</dbReference>
<keyword evidence="4" id="KW-0560">Oxidoreductase</keyword>
<comment type="caution">
    <text evidence="7">The sequence shown here is derived from an EMBL/GenBank/DDBJ whole genome shotgun (WGS) entry which is preliminary data.</text>
</comment>
<evidence type="ECO:0000259" key="6">
    <source>
        <dbReference type="PROSITE" id="PS51387"/>
    </source>
</evidence>
<feature type="domain" description="FAD-binding PCMH-type" evidence="6">
    <location>
        <begin position="101"/>
        <end position="272"/>
    </location>
</feature>
<dbReference type="PROSITE" id="PS51387">
    <property type="entry name" value="FAD_PCMH"/>
    <property type="match status" value="1"/>
</dbReference>
<dbReference type="InterPro" id="IPR016169">
    <property type="entry name" value="FAD-bd_PCMH_sub2"/>
</dbReference>
<name>A0A2K0TWX3_TRIHA</name>
<dbReference type="InterPro" id="IPR036318">
    <property type="entry name" value="FAD-bd_PCMH-like_sf"/>
</dbReference>
<dbReference type="GO" id="GO:0071949">
    <property type="term" value="F:FAD binding"/>
    <property type="evidence" value="ECO:0007669"/>
    <property type="project" value="InterPro"/>
</dbReference>
<keyword evidence="2" id="KW-0285">Flavoprotein</keyword>
<evidence type="ECO:0000256" key="2">
    <source>
        <dbReference type="ARBA" id="ARBA00022630"/>
    </source>
</evidence>
<evidence type="ECO:0000256" key="4">
    <source>
        <dbReference type="ARBA" id="ARBA00023002"/>
    </source>
</evidence>
<protein>
    <recommendedName>
        <fullName evidence="6">FAD-binding PCMH-type domain-containing protein</fullName>
    </recommendedName>
</protein>
<evidence type="ECO:0000256" key="1">
    <source>
        <dbReference type="ARBA" id="ARBA00005466"/>
    </source>
</evidence>
<feature type="signal peptide" evidence="5">
    <location>
        <begin position="1"/>
        <end position="21"/>
    </location>
</feature>
<dbReference type="InterPro" id="IPR006094">
    <property type="entry name" value="Oxid_FAD_bind_N"/>
</dbReference>
<dbReference type="InterPro" id="IPR050416">
    <property type="entry name" value="FAD-linked_Oxidoreductase"/>
</dbReference>
<dbReference type="EMBL" id="MTYI01000171">
    <property type="protein sequence ID" value="PNP50024.1"/>
    <property type="molecule type" value="Genomic_DNA"/>
</dbReference>
<dbReference type="OrthoDB" id="2151789at2759"/>